<dbReference type="SMART" id="SM00850">
    <property type="entry name" value="LytTR"/>
    <property type="match status" value="1"/>
</dbReference>
<feature type="modified residue" description="4-aspartylphosphate" evidence="1">
    <location>
        <position position="61"/>
    </location>
</feature>
<dbReference type="InterPro" id="IPR011006">
    <property type="entry name" value="CheY-like_superfamily"/>
</dbReference>
<gene>
    <name evidence="4" type="ORF">SAMN04488090_4992</name>
</gene>
<evidence type="ECO:0000259" key="3">
    <source>
        <dbReference type="PROSITE" id="PS50930"/>
    </source>
</evidence>
<keyword evidence="5" id="KW-1185">Reference proteome</keyword>
<dbReference type="InterPro" id="IPR001789">
    <property type="entry name" value="Sig_transdc_resp-reg_receiver"/>
</dbReference>
<name>A0A1G9YMM5_9BACT</name>
<dbReference type="Proteomes" id="UP000198901">
    <property type="component" value="Unassembled WGS sequence"/>
</dbReference>
<evidence type="ECO:0000259" key="2">
    <source>
        <dbReference type="PROSITE" id="PS50110"/>
    </source>
</evidence>
<dbReference type="Gene3D" id="3.40.50.2300">
    <property type="match status" value="1"/>
</dbReference>
<dbReference type="PANTHER" id="PTHR37299:SF1">
    <property type="entry name" value="STAGE 0 SPORULATION PROTEIN A HOMOLOG"/>
    <property type="match status" value="1"/>
</dbReference>
<reference evidence="4 5" key="1">
    <citation type="submission" date="2016-10" db="EMBL/GenBank/DDBJ databases">
        <authorList>
            <person name="de Groot N.N."/>
        </authorList>
    </citation>
    <scope>NUCLEOTIDE SEQUENCE [LARGE SCALE GENOMIC DNA]</scope>
    <source>
        <strain evidence="4 5">DSM 21668</strain>
    </source>
</reference>
<proteinExistence type="predicted"/>
<dbReference type="AlphaFoldDB" id="A0A1G9YMM5"/>
<dbReference type="SUPFAM" id="SSF52172">
    <property type="entry name" value="CheY-like"/>
    <property type="match status" value="1"/>
</dbReference>
<dbReference type="Pfam" id="PF04397">
    <property type="entry name" value="LytTR"/>
    <property type="match status" value="1"/>
</dbReference>
<dbReference type="InterPro" id="IPR007492">
    <property type="entry name" value="LytTR_DNA-bd_dom"/>
</dbReference>
<dbReference type="GO" id="GO:0000156">
    <property type="term" value="F:phosphorelay response regulator activity"/>
    <property type="evidence" value="ECO:0007669"/>
    <property type="project" value="InterPro"/>
</dbReference>
<evidence type="ECO:0000313" key="5">
    <source>
        <dbReference type="Proteomes" id="UP000198901"/>
    </source>
</evidence>
<dbReference type="GO" id="GO:0003677">
    <property type="term" value="F:DNA binding"/>
    <property type="evidence" value="ECO:0007669"/>
    <property type="project" value="InterPro"/>
</dbReference>
<dbReference type="PROSITE" id="PS50110">
    <property type="entry name" value="RESPONSE_REGULATORY"/>
    <property type="match status" value="1"/>
</dbReference>
<dbReference type="PANTHER" id="PTHR37299">
    <property type="entry name" value="TRANSCRIPTIONAL REGULATOR-RELATED"/>
    <property type="match status" value="1"/>
</dbReference>
<dbReference type="RefSeq" id="WP_093209231.1">
    <property type="nucleotide sequence ID" value="NZ_FNGS01000014.1"/>
</dbReference>
<dbReference type="Pfam" id="PF00072">
    <property type="entry name" value="Response_reg"/>
    <property type="match status" value="1"/>
</dbReference>
<evidence type="ECO:0000256" key="1">
    <source>
        <dbReference type="PROSITE-ProRule" id="PRU00169"/>
    </source>
</evidence>
<dbReference type="OrthoDB" id="1646880at2"/>
<evidence type="ECO:0000313" key="4">
    <source>
        <dbReference type="EMBL" id="SDN10272.1"/>
    </source>
</evidence>
<accession>A0A1G9YMM5</accession>
<protein>
    <submittedName>
        <fullName evidence="4">Two component transcriptional regulator, LytTR family</fullName>
    </submittedName>
</protein>
<feature type="domain" description="HTH LytTR-type" evidence="3">
    <location>
        <begin position="153"/>
        <end position="260"/>
    </location>
</feature>
<dbReference type="STRING" id="563176.SAMN04488090_4992"/>
<organism evidence="4 5">
    <name type="scientific">Siphonobacter aquaeclarae</name>
    <dbReference type="NCBI Taxonomy" id="563176"/>
    <lineage>
        <taxon>Bacteria</taxon>
        <taxon>Pseudomonadati</taxon>
        <taxon>Bacteroidota</taxon>
        <taxon>Cytophagia</taxon>
        <taxon>Cytophagales</taxon>
        <taxon>Cytophagaceae</taxon>
        <taxon>Siphonobacter</taxon>
    </lineage>
</organism>
<sequence length="260" mass="30089">MRTELRVVIIEDEAATARNLVYVLKTVDPDIQVLVSLASLSDAAHWFSLHPEGEYDLIFSDIRLNDGLSFELFTANTIPKPVIFVTAYHDHAIEAFRNNGIDYILKPFDTDEISRALAKYHTLLNISHRSNSASYGNVQRQLQQGIIRFKRSFLIHHRDRLIPVETTQLQWFYTSHDVVHACTSSGMQYIIPFTLEQLEDQLDPDQFFRANRQCIVNRHSIGSVEYFFNGRLLLKLLPPPPETILVSKARAMLFRKWMDQ</sequence>
<feature type="domain" description="Response regulatory" evidence="2">
    <location>
        <begin position="6"/>
        <end position="121"/>
    </location>
</feature>
<keyword evidence="1" id="KW-0597">Phosphoprotein</keyword>
<dbReference type="Gene3D" id="2.40.50.1020">
    <property type="entry name" value="LytTr DNA-binding domain"/>
    <property type="match status" value="1"/>
</dbReference>
<dbReference type="InterPro" id="IPR046947">
    <property type="entry name" value="LytR-like"/>
</dbReference>
<dbReference type="PROSITE" id="PS50930">
    <property type="entry name" value="HTH_LYTTR"/>
    <property type="match status" value="1"/>
</dbReference>
<dbReference type="SMART" id="SM00448">
    <property type="entry name" value="REC"/>
    <property type="match status" value="1"/>
</dbReference>
<dbReference type="EMBL" id="FNGS01000014">
    <property type="protein sequence ID" value="SDN10272.1"/>
    <property type="molecule type" value="Genomic_DNA"/>
</dbReference>